<dbReference type="EMBL" id="LAZR01067105">
    <property type="protein sequence ID" value="KKK52268.1"/>
    <property type="molecule type" value="Genomic_DNA"/>
</dbReference>
<reference evidence="3" key="1">
    <citation type="journal article" date="2015" name="Nature">
        <title>Complex archaea that bridge the gap between prokaryotes and eukaryotes.</title>
        <authorList>
            <person name="Spang A."/>
            <person name="Saw J.H."/>
            <person name="Jorgensen S.L."/>
            <person name="Zaremba-Niedzwiedzka K."/>
            <person name="Martijn J."/>
            <person name="Lind A.E."/>
            <person name="van Eijk R."/>
            <person name="Schleper C."/>
            <person name="Guy L."/>
            <person name="Ettema T.J."/>
        </authorList>
    </citation>
    <scope>NUCLEOTIDE SEQUENCE</scope>
</reference>
<dbReference type="AlphaFoldDB" id="A0A0F8W6K6"/>
<feature type="region of interest" description="Disordered" evidence="1">
    <location>
        <begin position="107"/>
        <end position="136"/>
    </location>
</feature>
<sequence length="136" mass="14993">IGTLAHSYIGGETEKLWSACRAEQEFQILNDEPAIKCSQTHFNYDPSGTAMGAVFWPVAVPIAYAIRHPSRIAIIVPSLALVLVGGLAGWKGAGRYLEHRRSRIAQKQRETEQRLKDADASLEREAPEFSESLVSS</sequence>
<keyword evidence="2" id="KW-0472">Membrane</keyword>
<proteinExistence type="predicted"/>
<evidence type="ECO:0000256" key="2">
    <source>
        <dbReference type="SAM" id="Phobius"/>
    </source>
</evidence>
<accession>A0A0F8W6K6</accession>
<evidence type="ECO:0000256" key="1">
    <source>
        <dbReference type="SAM" id="MobiDB-lite"/>
    </source>
</evidence>
<protein>
    <submittedName>
        <fullName evidence="3">Uncharacterized protein</fullName>
    </submittedName>
</protein>
<organism evidence="3">
    <name type="scientific">marine sediment metagenome</name>
    <dbReference type="NCBI Taxonomy" id="412755"/>
    <lineage>
        <taxon>unclassified sequences</taxon>
        <taxon>metagenomes</taxon>
        <taxon>ecological metagenomes</taxon>
    </lineage>
</organism>
<feature type="transmembrane region" description="Helical" evidence="2">
    <location>
        <begin position="72"/>
        <end position="93"/>
    </location>
</feature>
<gene>
    <name evidence="3" type="ORF">LCGC14_3106620</name>
</gene>
<comment type="caution">
    <text evidence="3">The sequence shown here is derived from an EMBL/GenBank/DDBJ whole genome shotgun (WGS) entry which is preliminary data.</text>
</comment>
<keyword evidence="2" id="KW-1133">Transmembrane helix</keyword>
<feature type="compositionally biased region" description="Basic and acidic residues" evidence="1">
    <location>
        <begin position="107"/>
        <end position="127"/>
    </location>
</feature>
<feature type="non-terminal residue" evidence="3">
    <location>
        <position position="1"/>
    </location>
</feature>
<keyword evidence="2" id="KW-0812">Transmembrane</keyword>
<evidence type="ECO:0000313" key="3">
    <source>
        <dbReference type="EMBL" id="KKK52268.1"/>
    </source>
</evidence>
<name>A0A0F8W6K6_9ZZZZ</name>